<feature type="transmembrane region" description="Helical" evidence="6">
    <location>
        <begin position="164"/>
        <end position="184"/>
    </location>
</feature>
<proteinExistence type="predicted"/>
<feature type="transmembrane region" description="Helical" evidence="6">
    <location>
        <begin position="81"/>
        <end position="102"/>
    </location>
</feature>
<feature type="transmembrane region" description="Helical" evidence="6">
    <location>
        <begin position="323"/>
        <end position="340"/>
    </location>
</feature>
<evidence type="ECO:0000313" key="7">
    <source>
        <dbReference type="EMBL" id="GAL24912.1"/>
    </source>
</evidence>
<protein>
    <submittedName>
        <fullName evidence="7">Predicted nucleoside ABC transporter permease 1 component</fullName>
    </submittedName>
</protein>
<evidence type="ECO:0000256" key="3">
    <source>
        <dbReference type="ARBA" id="ARBA00022692"/>
    </source>
</evidence>
<keyword evidence="3 6" id="KW-0812">Transmembrane</keyword>
<evidence type="ECO:0000313" key="8">
    <source>
        <dbReference type="Proteomes" id="UP000029223"/>
    </source>
</evidence>
<reference evidence="8" key="2">
    <citation type="submission" date="2014-09" db="EMBL/GenBank/DDBJ databases">
        <authorList>
            <consortium name="NBRP consortium"/>
            <person name="Sawabe T."/>
            <person name="Meirelles P."/>
            <person name="Nakanishi M."/>
            <person name="Sayaka M."/>
            <person name="Hattori M."/>
            <person name="Ohkuma M."/>
        </authorList>
    </citation>
    <scope>NUCLEOTIDE SEQUENCE [LARGE SCALE GENOMIC DNA]</scope>
    <source>
        <strain evidence="8">JCM 19239</strain>
    </source>
</reference>
<dbReference type="PANTHER" id="PTHR47089:SF1">
    <property type="entry name" value="GUANOSINE ABC TRANSPORTER PERMEASE PROTEIN NUPP"/>
    <property type="match status" value="1"/>
</dbReference>
<accession>A0ABQ0J819</accession>
<dbReference type="Pfam" id="PF02653">
    <property type="entry name" value="BPD_transp_2"/>
    <property type="match status" value="1"/>
</dbReference>
<feature type="transmembrane region" description="Helical" evidence="6">
    <location>
        <begin position="299"/>
        <end position="316"/>
    </location>
</feature>
<comment type="caution">
    <text evidence="7">The sequence shown here is derived from an EMBL/GenBank/DDBJ whole genome shotgun (WGS) entry which is preliminary data.</text>
</comment>
<feature type="transmembrane region" description="Helical" evidence="6">
    <location>
        <begin position="225"/>
        <end position="244"/>
    </location>
</feature>
<dbReference type="CDD" id="cd06580">
    <property type="entry name" value="TM_PBP1_transp_TpRbsC_like"/>
    <property type="match status" value="1"/>
</dbReference>
<gene>
    <name evidence="7" type="ORF">JCM19239_4637</name>
</gene>
<feature type="transmembrane region" description="Helical" evidence="6">
    <location>
        <begin position="352"/>
        <end position="371"/>
    </location>
</feature>
<evidence type="ECO:0000256" key="6">
    <source>
        <dbReference type="SAM" id="Phobius"/>
    </source>
</evidence>
<dbReference type="InterPro" id="IPR001851">
    <property type="entry name" value="ABC_transp_permease"/>
</dbReference>
<sequence length="397" mass="43393">MANIMPDHLKSQPLISRKEKVHEQAKVPAWVTVALLPAINVLVAFLVSALLFMYIDINPIDAAKVMWTGAFGYAEGFGYTMYYATGFIFTGLAVAVAFHAGLFNIGGEGQAYIGGLGVGLICLTLGEYAPWYIVFPVAIVVGGLFGAAWAFIPAYLQAKRGSHIVITTIMFNFIASSLMAYLLVDILKPETTMATESRVFAASSWLPKMHEILAVVEIEMAPSPMNLSFIFALLCCVFVWLLMWHSRWGYEIRSVGSNPSAANYAGIKYVKIIILTMLISGMLAGFFGLNVLQGELHQIKLNFVEGFGFTGIAVALMGRNHPVGVLLASLLFGFLYQGGAELSFEYGVDRNIVVVLQGLVILFSGALEHMFRPSLERTYLKLFGKKQAEQQAEKGVA</sequence>
<keyword evidence="2" id="KW-1003">Cell membrane</keyword>
<organism evidence="7 8">
    <name type="scientific">Vibrio variabilis</name>
    <dbReference type="NCBI Taxonomy" id="990271"/>
    <lineage>
        <taxon>Bacteria</taxon>
        <taxon>Pseudomonadati</taxon>
        <taxon>Pseudomonadota</taxon>
        <taxon>Gammaproteobacteria</taxon>
        <taxon>Vibrionales</taxon>
        <taxon>Vibrionaceae</taxon>
        <taxon>Vibrio</taxon>
    </lineage>
</organism>
<dbReference type="Proteomes" id="UP000029223">
    <property type="component" value="Unassembled WGS sequence"/>
</dbReference>
<keyword evidence="8" id="KW-1185">Reference proteome</keyword>
<feature type="transmembrane region" description="Helical" evidence="6">
    <location>
        <begin position="109"/>
        <end position="126"/>
    </location>
</feature>
<keyword evidence="5 6" id="KW-0472">Membrane</keyword>
<evidence type="ECO:0000256" key="5">
    <source>
        <dbReference type="ARBA" id="ARBA00023136"/>
    </source>
</evidence>
<dbReference type="EMBL" id="BBMS01000006">
    <property type="protein sequence ID" value="GAL24912.1"/>
    <property type="molecule type" value="Genomic_DNA"/>
</dbReference>
<feature type="transmembrane region" description="Helical" evidence="6">
    <location>
        <begin position="132"/>
        <end position="152"/>
    </location>
</feature>
<feature type="transmembrane region" description="Helical" evidence="6">
    <location>
        <begin position="27"/>
        <end position="55"/>
    </location>
</feature>
<evidence type="ECO:0000256" key="2">
    <source>
        <dbReference type="ARBA" id="ARBA00022475"/>
    </source>
</evidence>
<reference evidence="8" key="1">
    <citation type="submission" date="2014-09" db="EMBL/GenBank/DDBJ databases">
        <title>Vibrio variabilis JCM 19239. (C206) whole genome shotgun sequence.</title>
        <authorList>
            <person name="Sawabe T."/>
            <person name="Meirelles P."/>
            <person name="Nakanishi M."/>
            <person name="Sayaka M."/>
            <person name="Hattori M."/>
            <person name="Ohkuma M."/>
        </authorList>
    </citation>
    <scope>NUCLEOTIDE SEQUENCE [LARGE SCALE GENOMIC DNA]</scope>
    <source>
        <strain evidence="8">JCM 19239</strain>
    </source>
</reference>
<keyword evidence="4 6" id="KW-1133">Transmembrane helix</keyword>
<dbReference type="PANTHER" id="PTHR47089">
    <property type="entry name" value="ABC TRANSPORTER, PERMEASE PROTEIN"/>
    <property type="match status" value="1"/>
</dbReference>
<name>A0ABQ0J819_9VIBR</name>
<comment type="subcellular location">
    <subcellularLocation>
        <location evidence="1">Cell inner membrane</location>
        <topology evidence="1">Multi-pass membrane protein</topology>
    </subcellularLocation>
</comment>
<feature type="transmembrane region" description="Helical" evidence="6">
    <location>
        <begin position="272"/>
        <end position="293"/>
    </location>
</feature>
<evidence type="ECO:0000256" key="1">
    <source>
        <dbReference type="ARBA" id="ARBA00004429"/>
    </source>
</evidence>
<evidence type="ECO:0000256" key="4">
    <source>
        <dbReference type="ARBA" id="ARBA00022989"/>
    </source>
</evidence>